<accession>A0A1I7XGE4</accession>
<reference evidence="2" key="1">
    <citation type="submission" date="2016-11" db="UniProtKB">
        <authorList>
            <consortium name="WormBaseParasite"/>
        </authorList>
    </citation>
    <scope>IDENTIFICATION</scope>
</reference>
<dbReference type="Proteomes" id="UP000095283">
    <property type="component" value="Unplaced"/>
</dbReference>
<evidence type="ECO:0000313" key="2">
    <source>
        <dbReference type="WBParaSite" id="Hba_16393"/>
    </source>
</evidence>
<keyword evidence="1" id="KW-1185">Reference proteome</keyword>
<dbReference type="WBParaSite" id="Hba_16393">
    <property type="protein sequence ID" value="Hba_16393"/>
    <property type="gene ID" value="Hba_16393"/>
</dbReference>
<name>A0A1I7XGE4_HETBA</name>
<organism evidence="1 2">
    <name type="scientific">Heterorhabditis bacteriophora</name>
    <name type="common">Entomopathogenic nematode worm</name>
    <dbReference type="NCBI Taxonomy" id="37862"/>
    <lineage>
        <taxon>Eukaryota</taxon>
        <taxon>Metazoa</taxon>
        <taxon>Ecdysozoa</taxon>
        <taxon>Nematoda</taxon>
        <taxon>Chromadorea</taxon>
        <taxon>Rhabditida</taxon>
        <taxon>Rhabditina</taxon>
        <taxon>Rhabditomorpha</taxon>
        <taxon>Strongyloidea</taxon>
        <taxon>Heterorhabditidae</taxon>
        <taxon>Heterorhabditis</taxon>
    </lineage>
</organism>
<protein>
    <submittedName>
        <fullName evidence="2">DUF4174 domain-containing protein</fullName>
    </submittedName>
</protein>
<evidence type="ECO:0000313" key="1">
    <source>
        <dbReference type="Proteomes" id="UP000095283"/>
    </source>
</evidence>
<dbReference type="AlphaFoldDB" id="A0A1I7XGE4"/>
<sequence length="121" mass="13538">MSDFETQSSYDASLISLIASAPVLSLKDLNCNQWSLQIEEIAKKANSSALVISCADDIQDLSLVSQCFGLYFNEKFITGMYKRVIRFVSGELYVFIVPRGSPFEGKKNMHIPKLLTNYTLA</sequence>
<proteinExistence type="predicted"/>